<reference evidence="10" key="2">
    <citation type="journal article" date="2021" name="PeerJ">
        <title>Extensive microbial diversity within the chicken gut microbiome revealed by metagenomics and culture.</title>
        <authorList>
            <person name="Gilroy R."/>
            <person name="Ravi A."/>
            <person name="Getino M."/>
            <person name="Pursley I."/>
            <person name="Horton D.L."/>
            <person name="Alikhan N.F."/>
            <person name="Baker D."/>
            <person name="Gharbi K."/>
            <person name="Hall N."/>
            <person name="Watson M."/>
            <person name="Adriaenssens E.M."/>
            <person name="Foster-Nyarko E."/>
            <person name="Jarju S."/>
            <person name="Secka A."/>
            <person name="Antonio M."/>
            <person name="Oren A."/>
            <person name="Chaudhuri R.R."/>
            <person name="La Ragione R."/>
            <person name="Hildebrand F."/>
            <person name="Pallen M.J."/>
        </authorList>
    </citation>
    <scope>NUCLEOTIDE SEQUENCE</scope>
    <source>
        <strain evidence="10">CHK123-3438</strain>
    </source>
</reference>
<keyword evidence="7" id="KW-1278">Translocase</keyword>
<evidence type="ECO:0000313" key="11">
    <source>
        <dbReference type="Proteomes" id="UP000886860"/>
    </source>
</evidence>
<name>A0A9D1GJ88_9FIRM</name>
<sequence>MEQGNVLEARNITKVYPGGVVANHNVNLEVRKGEIHALVGENGAGKSTLMKMLFGMLAPTEGQIFVEGKEVHFSSSSDAIAAGLGMVHQHFMQVPSMTVAENLILGAETGNALKVDRKEAVRITRELSDKYNLKVEAQERVEDISLAMRQKLEILKALYRGAHILILDEPTAVLTPQETEELFEQLKLLRENGHTIIFISHKLNEVKALCNRMTILRDGKTMGTYEISALDEQEISRLMVGRDVSLDIEKEEADFGENIFSVKDLVYVDAFGKTRLDHVSFSIHQGQILGIAGIDGNGQSELVEAIVGTLKQQHGTISLKGKDISHASVLARQEAGISHVSEDRLKYGSAPKLSLEDNTISKVYYTDRLKSHGLIDGKKVSEFTNRILKEFLVKYDNSKQSVAELSGGNVQKLIVGREFDYEPDLLIMNQPTRGIDVGAIEFIRKKIVDMRSRKKAILLVSADLSEILSLSDTILVMHEGRIVGYIDDVKGTSENDLGLYMLGVKEDSKERIGGAYCE</sequence>
<dbReference type="CDD" id="cd03215">
    <property type="entry name" value="ABC_Carb_Monos_II"/>
    <property type="match status" value="1"/>
</dbReference>
<evidence type="ECO:0000256" key="3">
    <source>
        <dbReference type="ARBA" id="ARBA00022475"/>
    </source>
</evidence>
<dbReference type="PANTHER" id="PTHR43790:SF4">
    <property type="entry name" value="GUANOSINE IMPORT ATP-BINDING PROTEIN NUPO"/>
    <property type="match status" value="1"/>
</dbReference>
<dbReference type="GO" id="GO:0016887">
    <property type="term" value="F:ATP hydrolysis activity"/>
    <property type="evidence" value="ECO:0007669"/>
    <property type="project" value="InterPro"/>
</dbReference>
<accession>A0A9D1GJ88</accession>
<keyword evidence="3" id="KW-1003">Cell membrane</keyword>
<organism evidence="10 11">
    <name type="scientific">Candidatus Caccovicinus merdipullorum</name>
    <dbReference type="NCBI Taxonomy" id="2840724"/>
    <lineage>
        <taxon>Bacteria</taxon>
        <taxon>Bacillati</taxon>
        <taxon>Bacillota</taxon>
        <taxon>Clostridia</taxon>
        <taxon>Eubacteriales</taxon>
        <taxon>Candidatus Caccovicinus</taxon>
    </lineage>
</organism>
<evidence type="ECO:0000256" key="1">
    <source>
        <dbReference type="ARBA" id="ARBA00004202"/>
    </source>
</evidence>
<dbReference type="PANTHER" id="PTHR43790">
    <property type="entry name" value="CARBOHYDRATE TRANSPORT ATP-BINDING PROTEIN MG119-RELATED"/>
    <property type="match status" value="1"/>
</dbReference>
<comment type="caution">
    <text evidence="10">The sequence shown here is derived from an EMBL/GenBank/DDBJ whole genome shotgun (WGS) entry which is preliminary data.</text>
</comment>
<dbReference type="CDD" id="cd03216">
    <property type="entry name" value="ABC_Carb_Monos_I"/>
    <property type="match status" value="1"/>
</dbReference>
<dbReference type="GO" id="GO:0005886">
    <property type="term" value="C:plasma membrane"/>
    <property type="evidence" value="ECO:0007669"/>
    <property type="project" value="UniProtKB-SubCell"/>
</dbReference>
<dbReference type="InterPro" id="IPR003593">
    <property type="entry name" value="AAA+_ATPase"/>
</dbReference>
<dbReference type="Gene3D" id="3.40.50.300">
    <property type="entry name" value="P-loop containing nucleotide triphosphate hydrolases"/>
    <property type="match status" value="2"/>
</dbReference>
<evidence type="ECO:0000259" key="9">
    <source>
        <dbReference type="PROSITE" id="PS50893"/>
    </source>
</evidence>
<dbReference type="InterPro" id="IPR027417">
    <property type="entry name" value="P-loop_NTPase"/>
</dbReference>
<evidence type="ECO:0000256" key="2">
    <source>
        <dbReference type="ARBA" id="ARBA00022448"/>
    </source>
</evidence>
<evidence type="ECO:0000313" key="10">
    <source>
        <dbReference type="EMBL" id="HIT41761.1"/>
    </source>
</evidence>
<dbReference type="SUPFAM" id="SSF52540">
    <property type="entry name" value="P-loop containing nucleoside triphosphate hydrolases"/>
    <property type="match status" value="2"/>
</dbReference>
<dbReference type="SMART" id="SM00382">
    <property type="entry name" value="AAA"/>
    <property type="match status" value="1"/>
</dbReference>
<dbReference type="AlphaFoldDB" id="A0A9D1GJ88"/>
<feature type="domain" description="ABC transporter" evidence="9">
    <location>
        <begin position="7"/>
        <end position="243"/>
    </location>
</feature>
<evidence type="ECO:0000256" key="6">
    <source>
        <dbReference type="ARBA" id="ARBA00022840"/>
    </source>
</evidence>
<dbReference type="GO" id="GO:0005524">
    <property type="term" value="F:ATP binding"/>
    <property type="evidence" value="ECO:0007669"/>
    <property type="project" value="UniProtKB-KW"/>
</dbReference>
<reference evidence="10" key="1">
    <citation type="submission" date="2020-10" db="EMBL/GenBank/DDBJ databases">
        <authorList>
            <person name="Gilroy R."/>
        </authorList>
    </citation>
    <scope>NUCLEOTIDE SEQUENCE</scope>
    <source>
        <strain evidence="10">CHK123-3438</strain>
    </source>
</reference>
<feature type="domain" description="ABC transporter" evidence="9">
    <location>
        <begin position="260"/>
        <end position="504"/>
    </location>
</feature>
<dbReference type="EMBL" id="DVKS01000113">
    <property type="protein sequence ID" value="HIT41761.1"/>
    <property type="molecule type" value="Genomic_DNA"/>
</dbReference>
<keyword evidence="4" id="KW-0677">Repeat</keyword>
<gene>
    <name evidence="10" type="ORF">IAB60_06645</name>
</gene>
<dbReference type="FunFam" id="3.40.50.300:FF:000127">
    <property type="entry name" value="Ribose import ATP-binding protein RbsA"/>
    <property type="match status" value="1"/>
</dbReference>
<comment type="subcellular location">
    <subcellularLocation>
        <location evidence="1">Cell membrane</location>
        <topology evidence="1">Peripheral membrane protein</topology>
    </subcellularLocation>
</comment>
<evidence type="ECO:0000256" key="4">
    <source>
        <dbReference type="ARBA" id="ARBA00022737"/>
    </source>
</evidence>
<evidence type="ECO:0000256" key="8">
    <source>
        <dbReference type="ARBA" id="ARBA00023136"/>
    </source>
</evidence>
<dbReference type="InterPro" id="IPR003439">
    <property type="entry name" value="ABC_transporter-like_ATP-bd"/>
</dbReference>
<keyword evidence="2" id="KW-0813">Transport</keyword>
<keyword evidence="8" id="KW-0472">Membrane</keyword>
<dbReference type="Proteomes" id="UP000886860">
    <property type="component" value="Unassembled WGS sequence"/>
</dbReference>
<dbReference type="InterPro" id="IPR050107">
    <property type="entry name" value="ABC_carbohydrate_import_ATPase"/>
</dbReference>
<keyword evidence="6 10" id="KW-0067">ATP-binding</keyword>
<protein>
    <submittedName>
        <fullName evidence="10">ABC transporter ATP-binding protein</fullName>
    </submittedName>
</protein>
<evidence type="ECO:0000256" key="7">
    <source>
        <dbReference type="ARBA" id="ARBA00022967"/>
    </source>
</evidence>
<proteinExistence type="predicted"/>
<dbReference type="Pfam" id="PF00005">
    <property type="entry name" value="ABC_tran"/>
    <property type="match status" value="2"/>
</dbReference>
<dbReference type="PROSITE" id="PS50893">
    <property type="entry name" value="ABC_TRANSPORTER_2"/>
    <property type="match status" value="2"/>
</dbReference>
<keyword evidence="5" id="KW-0547">Nucleotide-binding</keyword>
<evidence type="ECO:0000256" key="5">
    <source>
        <dbReference type="ARBA" id="ARBA00022741"/>
    </source>
</evidence>